<sequence>MPPTHDSLRHTRLSHIPHHCTTSPSRNSIAPLRPFVSITPLELLEGLSPPAASASLDSPALFDPVGWTAVEGIHVPLADERVPEEDSTVLRGDSPSPSTGTDDEAWRSWSWDQFVHWDGPPVTVLSSEPDVKEKRGLTEPKSASVAARNEGDGTGKLKLGRSRRLNTKKSLKGEEMLPALQPFYSLTTNPMASFALGDLSNRPPQYQNQYTLVNQNGRLRFAAISRRALALPPELLAEIFLWCLPPPRRISIAPEVWELPVSPNPNAPPLVFCAVCRQWRRVALRTPALWGFLMFSDELPYSEAGAEYAEFCRTWFSKAGATPISFDFTMDSSKTLQHRSTQVLHTLLGQLHQQWCYVQLTRNRRVPNWLQLPSNGKYPFLEVLQFSPAASDPPLSFCDAPRLYSVVLYEYTTRIQLPWRQLTSLRTYEIEVSACLKILRDAPNLVDVTFGDIDDDKTPPANNAITLLSNIRYLHLGNGPYTGPTPITTIKSLTTPALEGLTLQFCALPEFHTTSPILSFISRSSCRLRRLALWLPPAGTKALIGCLEAVPSLVNLKLHPLPRVDTQVLFSQFTQKPEFLPALETLYLVFPKSGIAGVSSATAPLIVDMLCWRRSATQLQEFHLLHDYQRSVFQTEVQLNSKIRRLRSEGMTLRMGEWDKHESFMDGS</sequence>
<feature type="compositionally biased region" description="Basic and acidic residues" evidence="1">
    <location>
        <begin position="129"/>
        <end position="138"/>
    </location>
</feature>
<proteinExistence type="predicted"/>
<evidence type="ECO:0008006" key="4">
    <source>
        <dbReference type="Google" id="ProtNLM"/>
    </source>
</evidence>
<dbReference type="SUPFAM" id="SSF52047">
    <property type="entry name" value="RNI-like"/>
    <property type="match status" value="1"/>
</dbReference>
<name>A0AAD7NLG9_9AGAR</name>
<dbReference type="Gene3D" id="3.80.10.10">
    <property type="entry name" value="Ribonuclease Inhibitor"/>
    <property type="match status" value="1"/>
</dbReference>
<reference evidence="2" key="1">
    <citation type="submission" date="2023-03" db="EMBL/GenBank/DDBJ databases">
        <title>Massive genome expansion in bonnet fungi (Mycena s.s.) driven by repeated elements and novel gene families across ecological guilds.</title>
        <authorList>
            <consortium name="Lawrence Berkeley National Laboratory"/>
            <person name="Harder C.B."/>
            <person name="Miyauchi S."/>
            <person name="Viragh M."/>
            <person name="Kuo A."/>
            <person name="Thoen E."/>
            <person name="Andreopoulos B."/>
            <person name="Lu D."/>
            <person name="Skrede I."/>
            <person name="Drula E."/>
            <person name="Henrissat B."/>
            <person name="Morin E."/>
            <person name="Kohler A."/>
            <person name="Barry K."/>
            <person name="LaButti K."/>
            <person name="Morin E."/>
            <person name="Salamov A."/>
            <person name="Lipzen A."/>
            <person name="Mereny Z."/>
            <person name="Hegedus B."/>
            <person name="Baldrian P."/>
            <person name="Stursova M."/>
            <person name="Weitz H."/>
            <person name="Taylor A."/>
            <person name="Grigoriev I.V."/>
            <person name="Nagy L.G."/>
            <person name="Martin F."/>
            <person name="Kauserud H."/>
        </authorList>
    </citation>
    <scope>NUCLEOTIDE SEQUENCE</scope>
    <source>
        <strain evidence="2">CBHHK182m</strain>
    </source>
</reference>
<feature type="region of interest" description="Disordered" evidence="1">
    <location>
        <begin position="1"/>
        <end position="24"/>
    </location>
</feature>
<dbReference type="EMBL" id="JARKIB010000023">
    <property type="protein sequence ID" value="KAJ7766804.1"/>
    <property type="molecule type" value="Genomic_DNA"/>
</dbReference>
<feature type="region of interest" description="Disordered" evidence="1">
    <location>
        <begin position="78"/>
        <end position="104"/>
    </location>
</feature>
<dbReference type="Gene3D" id="1.20.1280.50">
    <property type="match status" value="1"/>
</dbReference>
<evidence type="ECO:0000313" key="3">
    <source>
        <dbReference type="Proteomes" id="UP001215598"/>
    </source>
</evidence>
<comment type="caution">
    <text evidence="2">The sequence shown here is derived from an EMBL/GenBank/DDBJ whole genome shotgun (WGS) entry which is preliminary data.</text>
</comment>
<gene>
    <name evidence="2" type="ORF">B0H16DRAFT_1453818</name>
</gene>
<protein>
    <recommendedName>
        <fullName evidence="4">F-box domain-containing protein</fullName>
    </recommendedName>
</protein>
<accession>A0AAD7NLG9</accession>
<keyword evidence="3" id="KW-1185">Reference proteome</keyword>
<evidence type="ECO:0000256" key="1">
    <source>
        <dbReference type="SAM" id="MobiDB-lite"/>
    </source>
</evidence>
<dbReference type="InterPro" id="IPR032675">
    <property type="entry name" value="LRR_dom_sf"/>
</dbReference>
<dbReference type="Proteomes" id="UP001215598">
    <property type="component" value="Unassembled WGS sequence"/>
</dbReference>
<organism evidence="2 3">
    <name type="scientific">Mycena metata</name>
    <dbReference type="NCBI Taxonomy" id="1033252"/>
    <lineage>
        <taxon>Eukaryota</taxon>
        <taxon>Fungi</taxon>
        <taxon>Dikarya</taxon>
        <taxon>Basidiomycota</taxon>
        <taxon>Agaricomycotina</taxon>
        <taxon>Agaricomycetes</taxon>
        <taxon>Agaricomycetidae</taxon>
        <taxon>Agaricales</taxon>
        <taxon>Marasmiineae</taxon>
        <taxon>Mycenaceae</taxon>
        <taxon>Mycena</taxon>
    </lineage>
</organism>
<dbReference type="AlphaFoldDB" id="A0AAD7NLG9"/>
<evidence type="ECO:0000313" key="2">
    <source>
        <dbReference type="EMBL" id="KAJ7766804.1"/>
    </source>
</evidence>
<feature type="region of interest" description="Disordered" evidence="1">
    <location>
        <begin position="126"/>
        <end position="158"/>
    </location>
</feature>